<feature type="transmembrane region" description="Helical" evidence="1">
    <location>
        <begin position="7"/>
        <end position="25"/>
    </location>
</feature>
<evidence type="ECO:0000313" key="3">
    <source>
        <dbReference type="EMBL" id="UYN56809.1"/>
    </source>
</evidence>
<name>A0A4Q1U605_9LACO</name>
<evidence type="ECO:0000256" key="1">
    <source>
        <dbReference type="SAM" id="Phobius"/>
    </source>
</evidence>
<evidence type="ECO:0000313" key="5">
    <source>
        <dbReference type="Proteomes" id="UP001164790"/>
    </source>
</evidence>
<keyword evidence="1" id="KW-0472">Membrane</keyword>
<feature type="transmembrane region" description="Helical" evidence="1">
    <location>
        <begin position="31"/>
        <end position="50"/>
    </location>
</feature>
<gene>
    <name evidence="2" type="ORF">BVJ53_04690</name>
    <name evidence="3" type="ORF">OFW50_01520</name>
</gene>
<evidence type="ECO:0000313" key="2">
    <source>
        <dbReference type="EMBL" id="RXT27044.1"/>
    </source>
</evidence>
<reference evidence="3" key="2">
    <citation type="submission" date="2022-10" db="EMBL/GenBank/DDBJ databases">
        <title>Comparative genomic analysis and in-vitro probiotic properties of the potential probiotic L. chiayiensis AACE 3.</title>
        <authorList>
            <person name="Kang X."/>
        </authorList>
    </citation>
    <scope>NUCLEOTIDE SEQUENCE</scope>
    <source>
        <strain evidence="3">AACE 3</strain>
    </source>
</reference>
<dbReference type="AlphaFoldDB" id="A0A4Q1U605"/>
<evidence type="ECO:0000313" key="4">
    <source>
        <dbReference type="Proteomes" id="UP000290475"/>
    </source>
</evidence>
<protein>
    <submittedName>
        <fullName evidence="2">Uncharacterized protein</fullName>
    </submittedName>
</protein>
<reference evidence="2 4" key="1">
    <citation type="submission" date="2017-01" db="EMBL/GenBank/DDBJ databases">
        <title>Lactobacillus chiayiensis sp. nov., a lactic acid bacterium isolated from compost.</title>
        <authorList>
            <person name="Huang C.-H."/>
        </authorList>
    </citation>
    <scope>NUCLEOTIDE SEQUENCE [LARGE SCALE GENOMIC DNA]</scope>
    <source>
        <strain evidence="4">chh01</strain>
        <strain evidence="2">Chh01</strain>
    </source>
</reference>
<dbReference type="EMBL" id="CP107523">
    <property type="protein sequence ID" value="UYN56809.1"/>
    <property type="molecule type" value="Genomic_DNA"/>
</dbReference>
<dbReference type="Proteomes" id="UP000290475">
    <property type="component" value="Unassembled WGS sequence"/>
</dbReference>
<proteinExistence type="predicted"/>
<sequence>MKKKDIAAFLIISGYILFFGSIIMFKSYGAGTLVVAAVGVSLIAVSSKFIEKSETRKVLNFVHSVKPAQIERKAMYLRSIIMIAGGDYFLNWFNKCKRAWRGGSGGIKSGCHNFIIRFIIARRTKKQPKA</sequence>
<dbReference type="EMBL" id="MSSM01000009">
    <property type="protein sequence ID" value="RXT27044.1"/>
    <property type="molecule type" value="Genomic_DNA"/>
</dbReference>
<dbReference type="Proteomes" id="UP001164790">
    <property type="component" value="Chromosome"/>
</dbReference>
<keyword evidence="5" id="KW-1185">Reference proteome</keyword>
<dbReference type="RefSeq" id="WP_129301389.1">
    <property type="nucleotide sequence ID" value="NZ_CP074378.1"/>
</dbReference>
<keyword evidence="1" id="KW-1133">Transmembrane helix</keyword>
<accession>A0A4Q1U605</accession>
<organism evidence="2 4">
    <name type="scientific">Lacticaseibacillus chiayiensis</name>
    <dbReference type="NCBI Taxonomy" id="2100821"/>
    <lineage>
        <taxon>Bacteria</taxon>
        <taxon>Bacillati</taxon>
        <taxon>Bacillota</taxon>
        <taxon>Bacilli</taxon>
        <taxon>Lactobacillales</taxon>
        <taxon>Lactobacillaceae</taxon>
        <taxon>Lacticaseibacillus</taxon>
    </lineage>
</organism>
<keyword evidence="1" id="KW-0812">Transmembrane</keyword>